<feature type="transmembrane region" description="Helical" evidence="1">
    <location>
        <begin position="415"/>
        <end position="436"/>
    </location>
</feature>
<accession>A0A9Y1FLI7</accession>
<keyword evidence="1" id="KW-0472">Membrane</keyword>
<feature type="transmembrane region" description="Helical" evidence="1">
    <location>
        <begin position="476"/>
        <end position="494"/>
    </location>
</feature>
<reference evidence="2" key="1">
    <citation type="journal article" date="2022" name="Nat. Microbiol.">
        <title>Unique mobile elements and scalable gene flow at the prokaryote-eukaryote boundary revealed by circularized Asgard archaea genomes.</title>
        <authorList>
            <person name="Wu F."/>
            <person name="Speth D.R."/>
            <person name="Philosof A."/>
            <person name="Cremiere A."/>
            <person name="Narayanan A."/>
            <person name="Barco R.A."/>
            <person name="Connon S.A."/>
            <person name="Amend J.P."/>
            <person name="Antoshechkin I.A."/>
            <person name="Orphan V.J."/>
        </authorList>
    </citation>
    <scope>NUCLEOTIDE SEQUENCE</scope>
    <source>
        <strain evidence="2">PM71</strain>
    </source>
</reference>
<feature type="transmembrane region" description="Helical" evidence="1">
    <location>
        <begin position="526"/>
        <end position="547"/>
    </location>
</feature>
<keyword evidence="2" id="KW-0645">Protease</keyword>
<organism evidence="2">
    <name type="scientific">Candidatus Heimdallarchaeum aukensis</name>
    <dbReference type="NCBI Taxonomy" id="2876573"/>
    <lineage>
        <taxon>Archaea</taxon>
        <taxon>Promethearchaeati</taxon>
        <taxon>Candidatus Heimdallarchaeota</taxon>
        <taxon>Candidatus Heimdallarchaeia (ex Rinke et al. 2021) (nom. nud.)</taxon>
        <taxon>Candidatus Heimdallarchaeales</taxon>
        <taxon>Candidatus Heimdallarchaeaceae</taxon>
        <taxon>Candidatus Heimdallarchaeum</taxon>
    </lineage>
</organism>
<feature type="transmembrane region" description="Helical" evidence="1">
    <location>
        <begin position="181"/>
        <end position="204"/>
    </location>
</feature>
<dbReference type="GO" id="GO:0008237">
    <property type="term" value="F:metallopeptidase activity"/>
    <property type="evidence" value="ECO:0007669"/>
    <property type="project" value="UniProtKB-KW"/>
</dbReference>
<feature type="transmembrane region" description="Helical" evidence="1">
    <location>
        <begin position="361"/>
        <end position="386"/>
    </location>
</feature>
<protein>
    <submittedName>
        <fullName evidence="2">CPBP family intramembrane metalloprotease</fullName>
    </submittedName>
</protein>
<keyword evidence="1" id="KW-1133">Transmembrane helix</keyword>
<feature type="transmembrane region" description="Helical" evidence="1">
    <location>
        <begin position="9"/>
        <end position="33"/>
    </location>
</feature>
<keyword evidence="2" id="KW-0378">Hydrolase</keyword>
<dbReference type="EMBL" id="CP084166">
    <property type="protein sequence ID" value="UJG40603.1"/>
    <property type="molecule type" value="Genomic_DNA"/>
</dbReference>
<feature type="transmembrane region" description="Helical" evidence="1">
    <location>
        <begin position="251"/>
        <end position="270"/>
    </location>
</feature>
<feature type="transmembrane region" description="Helical" evidence="1">
    <location>
        <begin position="45"/>
        <end position="66"/>
    </location>
</feature>
<sequence>MNIRTKSDFIIVAISVLVFSTTRVIYSLLIINWNNYEKGNVTPSFLFWIDFISYFVVFFLYLLYGWYIRRKLVKKNQDKGDYSLHYIIRIFITIYAPIFLISFVISFIKQIDLRIYYTASIFNETVQMMFFSTLVGILLYNQIEQFFSKVFKSSNYQKYSSEELTFLEQSIVKTINRFWSYALYTVLFFVFLANFLVLVIYPSIPTEYDSSIKLIIAYPNFSFTFNKETGFHQEFFTYLALDYTKFLNWKLIQSLLCILFILAIALLYYLPLHKKENEPLNNVEKQEIAEIKSKTEEVQSTEKGILKQKDTTKLNNTGLQQEIDSIVFLNTENDYYTPIGFIKKRNRKLEKLLSQMKKSDIIPVMNLAALNLGLAMVFVYFVHLFVPLAYSSYTLSDILYIQLSSLYWAGLFEEISFRFLIMGVPLFIIHGFRYLIAKILQYYKSKNEVPVKEKEENKKIENPFLYLTGRWKKLRIIDFVFLIASSFFFGYVHYQFGSWAIWKIFQAGIAGLIFGYAFYKFGLHAAIFLHTVNDFAIGIMLVPNLGLMVQGGFVVIVLVLMGIMYSFYIFSLFLKKTSNLSFRKLNKQKEVN</sequence>
<dbReference type="Proteomes" id="UP001201020">
    <property type="component" value="Chromosome"/>
</dbReference>
<feature type="transmembrane region" description="Helical" evidence="1">
    <location>
        <begin position="86"/>
        <end position="108"/>
    </location>
</feature>
<keyword evidence="1" id="KW-0812">Transmembrane</keyword>
<name>A0A9Y1FLI7_9ARCH</name>
<feature type="transmembrane region" description="Helical" evidence="1">
    <location>
        <begin position="500"/>
        <end position="519"/>
    </location>
</feature>
<evidence type="ECO:0000256" key="1">
    <source>
        <dbReference type="SAM" id="Phobius"/>
    </source>
</evidence>
<proteinExistence type="predicted"/>
<gene>
    <name evidence="2" type="ORF">K9W45_12305</name>
</gene>
<feature type="transmembrane region" description="Helical" evidence="1">
    <location>
        <begin position="114"/>
        <end position="140"/>
    </location>
</feature>
<evidence type="ECO:0000313" key="2">
    <source>
        <dbReference type="EMBL" id="UJG40603.1"/>
    </source>
</evidence>
<dbReference type="AlphaFoldDB" id="A0A9Y1FLI7"/>
<feature type="transmembrane region" description="Helical" evidence="1">
    <location>
        <begin position="553"/>
        <end position="574"/>
    </location>
</feature>
<keyword evidence="2" id="KW-0482">Metalloprotease</keyword>